<dbReference type="Proteomes" id="UP000627838">
    <property type="component" value="Unassembled WGS sequence"/>
</dbReference>
<dbReference type="GO" id="GO:0004252">
    <property type="term" value="F:serine-type endopeptidase activity"/>
    <property type="evidence" value="ECO:0007669"/>
    <property type="project" value="UniProtKB-EC"/>
</dbReference>
<dbReference type="SUPFAM" id="SSF53474">
    <property type="entry name" value="alpha/beta-Hydrolases"/>
    <property type="match status" value="1"/>
</dbReference>
<dbReference type="InterPro" id="IPR029058">
    <property type="entry name" value="AB_hydrolase_fold"/>
</dbReference>
<comment type="catalytic activity">
    <reaction evidence="1">
        <text>Hydrolysis of Pro-|-Xaa &gt;&gt; Ala-|-Xaa in oligopeptides.</text>
        <dbReference type="EC" id="3.4.21.26"/>
    </reaction>
</comment>
<keyword evidence="4 8" id="KW-0378">Hydrolase</keyword>
<gene>
    <name evidence="8" type="ORF">H4W34_005539</name>
</gene>
<evidence type="ECO:0000259" key="7">
    <source>
        <dbReference type="Pfam" id="PF02897"/>
    </source>
</evidence>
<keyword evidence="5" id="KW-0720">Serine protease</keyword>
<dbReference type="PRINTS" id="PR00862">
    <property type="entry name" value="PROLIGOPTASE"/>
</dbReference>
<proteinExistence type="predicted"/>
<sequence>MSTTVERPAARRDAVVDRLHGHEVADPYRWLEDVDDPGCAAWLDAQAETFARHAGAWPDRDAWRARLADAAGAGGAAVPVVSPPVWRQGRRFFLRRTPDMQLPALMTAGPGEPPRVLLDPLVLDPSGATTLEGWRPSPCGGLLAYQMARHGDERPLLWVLDVADGGLVDGPLEPGRVTPVAWLPGGTAFCYVDAPGSGLAAGRRLRLHRVGADPAADPVLFSTDLPQLTVTIAPDGRHVMLSASPGATSGNLLWLAEAPGERARELHPALVHDGASDGTRAVLKFAPDGRVLAVTDRGAPFGRLCAVDPADPRPERWRTVIAEEPGSVLADCATLTDPATGELRLLAVRTRHGASELRLHASDGSPLRDVPAPGHGTVARLTAPPDGGPLAWFSYTDHTTPPAVHRVDVRDGSCVPEAPRRPDVRAVVRARPDVRRLTYASADGTPVRMHLIARPGGDGPRPLLLSAYGGFGASTPPAYSPAVAAWVEAGGVYAVASVRGGGEEGTAWHAAGRGRNKPNAVDDFTAAARTLIDGGHTAPDRLAIRGSSHSGFLVAAAVTRHPELYAAAVISDAVTDMVRYHRFGIGRLWTEEFGTADDPEQLAVLLGYSPYHRVRPGTGYPAVLLTCPRTDPRVDSMHTRKMTAALQHATASSRPVLLRCESGVGHGGRSLARWLGLQTDVLAFCAARTGLRLS</sequence>
<organism evidence="8 9">
    <name type="scientific">Actinomadura algeriensis</name>
    <dbReference type="NCBI Taxonomy" id="1679523"/>
    <lineage>
        <taxon>Bacteria</taxon>
        <taxon>Bacillati</taxon>
        <taxon>Actinomycetota</taxon>
        <taxon>Actinomycetes</taxon>
        <taxon>Streptosporangiales</taxon>
        <taxon>Thermomonosporaceae</taxon>
        <taxon>Actinomadura</taxon>
    </lineage>
</organism>
<dbReference type="InterPro" id="IPR051167">
    <property type="entry name" value="Prolyl_oligopep/macrocyclase"/>
</dbReference>
<evidence type="ECO:0000256" key="2">
    <source>
        <dbReference type="ARBA" id="ARBA00011897"/>
    </source>
</evidence>
<evidence type="ECO:0000256" key="1">
    <source>
        <dbReference type="ARBA" id="ARBA00001070"/>
    </source>
</evidence>
<dbReference type="PANTHER" id="PTHR42881">
    <property type="entry name" value="PROLYL ENDOPEPTIDASE"/>
    <property type="match status" value="1"/>
</dbReference>
<dbReference type="Pfam" id="PF00326">
    <property type="entry name" value="Peptidase_S9"/>
    <property type="match status" value="1"/>
</dbReference>
<dbReference type="Pfam" id="PF02897">
    <property type="entry name" value="Peptidase_S9_N"/>
    <property type="match status" value="1"/>
</dbReference>
<name>A0ABR9JYQ1_9ACTN</name>
<evidence type="ECO:0000256" key="5">
    <source>
        <dbReference type="ARBA" id="ARBA00022825"/>
    </source>
</evidence>
<feature type="domain" description="Peptidase S9A N-terminal" evidence="7">
    <location>
        <begin position="9"/>
        <end position="413"/>
    </location>
</feature>
<dbReference type="RefSeq" id="WP_192761858.1">
    <property type="nucleotide sequence ID" value="NZ_JADBDZ010000001.1"/>
</dbReference>
<dbReference type="PANTHER" id="PTHR42881:SF2">
    <property type="entry name" value="PROLYL ENDOPEPTIDASE"/>
    <property type="match status" value="1"/>
</dbReference>
<comment type="caution">
    <text evidence="8">The sequence shown here is derived from an EMBL/GenBank/DDBJ whole genome shotgun (WGS) entry which is preliminary data.</text>
</comment>
<dbReference type="InterPro" id="IPR002470">
    <property type="entry name" value="Peptidase_S9A"/>
</dbReference>
<evidence type="ECO:0000313" key="8">
    <source>
        <dbReference type="EMBL" id="MBE1535706.1"/>
    </source>
</evidence>
<keyword evidence="9" id="KW-1185">Reference proteome</keyword>
<evidence type="ECO:0000256" key="3">
    <source>
        <dbReference type="ARBA" id="ARBA00022670"/>
    </source>
</evidence>
<accession>A0ABR9JYQ1</accession>
<evidence type="ECO:0000313" key="9">
    <source>
        <dbReference type="Proteomes" id="UP000627838"/>
    </source>
</evidence>
<dbReference type="Gene3D" id="2.130.10.120">
    <property type="entry name" value="Prolyl oligopeptidase, N-terminal domain"/>
    <property type="match status" value="1"/>
</dbReference>
<evidence type="ECO:0000256" key="4">
    <source>
        <dbReference type="ARBA" id="ARBA00022801"/>
    </source>
</evidence>
<dbReference type="InterPro" id="IPR023302">
    <property type="entry name" value="Pept_S9A_N"/>
</dbReference>
<dbReference type="EMBL" id="JADBDZ010000001">
    <property type="protein sequence ID" value="MBE1535706.1"/>
    <property type="molecule type" value="Genomic_DNA"/>
</dbReference>
<keyword evidence="3" id="KW-0645">Protease</keyword>
<evidence type="ECO:0000259" key="6">
    <source>
        <dbReference type="Pfam" id="PF00326"/>
    </source>
</evidence>
<dbReference type="EC" id="3.4.21.26" evidence="2"/>
<dbReference type="Gene3D" id="3.40.50.1820">
    <property type="entry name" value="alpha/beta hydrolase"/>
    <property type="match status" value="1"/>
</dbReference>
<feature type="domain" description="Peptidase S9 prolyl oligopeptidase catalytic" evidence="6">
    <location>
        <begin position="483"/>
        <end position="686"/>
    </location>
</feature>
<dbReference type="SUPFAM" id="SSF50993">
    <property type="entry name" value="Peptidase/esterase 'gauge' domain"/>
    <property type="match status" value="1"/>
</dbReference>
<reference evidence="8 9" key="1">
    <citation type="submission" date="2020-10" db="EMBL/GenBank/DDBJ databases">
        <title>Sequencing the genomes of 1000 actinobacteria strains.</title>
        <authorList>
            <person name="Klenk H.-P."/>
        </authorList>
    </citation>
    <scope>NUCLEOTIDE SEQUENCE [LARGE SCALE GENOMIC DNA]</scope>
    <source>
        <strain evidence="8 9">DSM 46744</strain>
    </source>
</reference>
<protein>
    <recommendedName>
        <fullName evidence="2">prolyl oligopeptidase</fullName>
        <ecNumber evidence="2">3.4.21.26</ecNumber>
    </recommendedName>
</protein>
<dbReference type="InterPro" id="IPR001375">
    <property type="entry name" value="Peptidase_S9_cat"/>
</dbReference>